<organism evidence="1 2">
    <name type="scientific">Daphnia magna</name>
    <dbReference type="NCBI Taxonomy" id="35525"/>
    <lineage>
        <taxon>Eukaryota</taxon>
        <taxon>Metazoa</taxon>
        <taxon>Ecdysozoa</taxon>
        <taxon>Arthropoda</taxon>
        <taxon>Crustacea</taxon>
        <taxon>Branchiopoda</taxon>
        <taxon>Diplostraca</taxon>
        <taxon>Cladocera</taxon>
        <taxon>Anomopoda</taxon>
        <taxon>Daphniidae</taxon>
        <taxon>Daphnia</taxon>
    </lineage>
</organism>
<dbReference type="Proteomes" id="UP001234178">
    <property type="component" value="Unassembled WGS sequence"/>
</dbReference>
<accession>A0ABR0AH02</accession>
<proteinExistence type="predicted"/>
<dbReference type="EMBL" id="JAOYFB010000037">
    <property type="protein sequence ID" value="KAK4024410.1"/>
    <property type="molecule type" value="Genomic_DNA"/>
</dbReference>
<gene>
    <name evidence="1" type="ORF">OUZ56_009832</name>
</gene>
<keyword evidence="2" id="KW-1185">Reference proteome</keyword>
<name>A0ABR0AH02_9CRUS</name>
<comment type="caution">
    <text evidence="1">The sequence shown here is derived from an EMBL/GenBank/DDBJ whole genome shotgun (WGS) entry which is preliminary data.</text>
</comment>
<sequence>MADVCGGTSLSFNIPSVKYQILVYVCQEQDVGCAVATKCQPTHIRKLNVKLSSLFMLQQMQHFWIQCRSTYRTTWCSGRITGWSHDWSDAIVVISR</sequence>
<protein>
    <submittedName>
        <fullName evidence="1">Uncharacterized protein</fullName>
    </submittedName>
</protein>
<reference evidence="1 2" key="1">
    <citation type="journal article" date="2023" name="Nucleic Acids Res.">
        <title>The hologenome of Daphnia magna reveals possible DNA methylation and microbiome-mediated evolution of the host genome.</title>
        <authorList>
            <person name="Chaturvedi A."/>
            <person name="Li X."/>
            <person name="Dhandapani V."/>
            <person name="Marshall H."/>
            <person name="Kissane S."/>
            <person name="Cuenca-Cambronero M."/>
            <person name="Asole G."/>
            <person name="Calvet F."/>
            <person name="Ruiz-Romero M."/>
            <person name="Marangio P."/>
            <person name="Guigo R."/>
            <person name="Rago D."/>
            <person name="Mirbahai L."/>
            <person name="Eastwood N."/>
            <person name="Colbourne J.K."/>
            <person name="Zhou J."/>
            <person name="Mallon E."/>
            <person name="Orsini L."/>
        </authorList>
    </citation>
    <scope>NUCLEOTIDE SEQUENCE [LARGE SCALE GENOMIC DNA]</scope>
    <source>
        <strain evidence="1">LRV0_1</strain>
    </source>
</reference>
<evidence type="ECO:0000313" key="1">
    <source>
        <dbReference type="EMBL" id="KAK4024410.1"/>
    </source>
</evidence>
<evidence type="ECO:0000313" key="2">
    <source>
        <dbReference type="Proteomes" id="UP001234178"/>
    </source>
</evidence>